<evidence type="ECO:0000256" key="1">
    <source>
        <dbReference type="ARBA" id="ARBA00007358"/>
    </source>
</evidence>
<keyword evidence="7" id="KW-1185">Reference proteome</keyword>
<evidence type="ECO:0000256" key="3">
    <source>
        <dbReference type="ARBA" id="ARBA00023027"/>
    </source>
</evidence>
<dbReference type="InterPro" id="IPR001670">
    <property type="entry name" value="ADH_Fe/GldA"/>
</dbReference>
<comment type="similarity">
    <text evidence="1">Belongs to the iron-containing alcohol dehydrogenase family.</text>
</comment>
<dbReference type="FunFam" id="3.40.50.1970:FF:000003">
    <property type="entry name" value="Alcohol dehydrogenase, iron-containing"/>
    <property type="match status" value="1"/>
</dbReference>
<accession>A0A1H8GGN0</accession>
<dbReference type="PANTHER" id="PTHR11496:SF102">
    <property type="entry name" value="ALCOHOL DEHYDROGENASE 4"/>
    <property type="match status" value="1"/>
</dbReference>
<dbReference type="PANTHER" id="PTHR11496">
    <property type="entry name" value="ALCOHOL DEHYDROGENASE"/>
    <property type="match status" value="1"/>
</dbReference>
<dbReference type="Pfam" id="PF25137">
    <property type="entry name" value="ADH_Fe_C"/>
    <property type="match status" value="1"/>
</dbReference>
<dbReference type="Proteomes" id="UP000199695">
    <property type="component" value="Unassembled WGS sequence"/>
</dbReference>
<keyword evidence="3" id="KW-0520">NAD</keyword>
<dbReference type="InterPro" id="IPR039697">
    <property type="entry name" value="Alcohol_dehydrogenase_Fe"/>
</dbReference>
<dbReference type="EMBL" id="FOCQ01000011">
    <property type="protein sequence ID" value="SEN42930.1"/>
    <property type="molecule type" value="Genomic_DNA"/>
</dbReference>
<sequence>MLPELIRGLGGRRAVLFTDKGVTKAGVTDQINIIFEQVAGPVQLAGVFDEIVQDAKASIVNQAAQFVKTCNADTLIALGGGSVLDTVKGVKWLLHKGQPDIRNILQDNVLENWPEAGPIPITHIAIPTTAGTGSEISPIAVIFNEQLQLKTNLIHPFISADVAILDPELTVHLPPRITAFTGFDALTHAVEAYFSPKANPMTDAFALHSIRLIIDNLPNAVTRGDHLESRAQMLIASSMAIAAFTLSMAVIPVHNFAHVFGAKFGIPHGLANAVLLPNVMAGLPDLYLPRIQDFVRLLGIAVPSQDAEACLSRFVQFIRDFRKNVGLPDTFAEFKLNGDQLQGLVSRVQTDPAGIAYRIPEQVIVKVIKEVSGLDR</sequence>
<dbReference type="Gene3D" id="1.20.1090.10">
    <property type="entry name" value="Dehydroquinate synthase-like - alpha domain"/>
    <property type="match status" value="1"/>
</dbReference>
<evidence type="ECO:0000259" key="4">
    <source>
        <dbReference type="Pfam" id="PF00465"/>
    </source>
</evidence>
<dbReference type="PROSITE" id="PS00913">
    <property type="entry name" value="ADH_IRON_1"/>
    <property type="match status" value="1"/>
</dbReference>
<name>A0A1H8GGN0_9BACL</name>
<dbReference type="GO" id="GO:0046872">
    <property type="term" value="F:metal ion binding"/>
    <property type="evidence" value="ECO:0007669"/>
    <property type="project" value="InterPro"/>
</dbReference>
<evidence type="ECO:0000256" key="2">
    <source>
        <dbReference type="ARBA" id="ARBA00023002"/>
    </source>
</evidence>
<dbReference type="Gene3D" id="3.40.50.1970">
    <property type="match status" value="1"/>
</dbReference>
<reference evidence="6 7" key="1">
    <citation type="submission" date="2016-10" db="EMBL/GenBank/DDBJ databases">
        <authorList>
            <person name="de Groot N.N."/>
        </authorList>
    </citation>
    <scope>NUCLEOTIDE SEQUENCE [LARGE SCALE GENOMIC DNA]</scope>
    <source>
        <strain evidence="6 7">DSM 46701</strain>
    </source>
</reference>
<protein>
    <submittedName>
        <fullName evidence="6">Alcohol dehydrogenase, class IV</fullName>
    </submittedName>
</protein>
<organism evidence="6 7">
    <name type="scientific">Lihuaxuella thermophila</name>
    <dbReference type="NCBI Taxonomy" id="1173111"/>
    <lineage>
        <taxon>Bacteria</taxon>
        <taxon>Bacillati</taxon>
        <taxon>Bacillota</taxon>
        <taxon>Bacilli</taxon>
        <taxon>Bacillales</taxon>
        <taxon>Thermoactinomycetaceae</taxon>
        <taxon>Lihuaxuella</taxon>
    </lineage>
</organism>
<feature type="domain" description="Alcohol dehydrogenase iron-type/glycerol dehydrogenase GldA" evidence="4">
    <location>
        <begin position="2"/>
        <end position="167"/>
    </location>
</feature>
<gene>
    <name evidence="6" type="ORF">SAMN05444955_11144</name>
</gene>
<dbReference type="SUPFAM" id="SSF56796">
    <property type="entry name" value="Dehydroquinate synthase-like"/>
    <property type="match status" value="1"/>
</dbReference>
<dbReference type="CDD" id="cd14863">
    <property type="entry name" value="Fe-ADH-like"/>
    <property type="match status" value="1"/>
</dbReference>
<evidence type="ECO:0000313" key="6">
    <source>
        <dbReference type="EMBL" id="SEN42930.1"/>
    </source>
</evidence>
<proteinExistence type="inferred from homology"/>
<dbReference type="GO" id="GO:0004022">
    <property type="term" value="F:alcohol dehydrogenase (NAD+) activity"/>
    <property type="evidence" value="ECO:0007669"/>
    <property type="project" value="TreeGrafter"/>
</dbReference>
<evidence type="ECO:0000313" key="7">
    <source>
        <dbReference type="Proteomes" id="UP000199695"/>
    </source>
</evidence>
<feature type="domain" description="Fe-containing alcohol dehydrogenase-like C-terminal" evidence="5">
    <location>
        <begin position="178"/>
        <end position="349"/>
    </location>
</feature>
<keyword evidence="2" id="KW-0560">Oxidoreductase</keyword>
<dbReference type="Pfam" id="PF00465">
    <property type="entry name" value="Fe-ADH"/>
    <property type="match status" value="1"/>
</dbReference>
<evidence type="ECO:0000259" key="5">
    <source>
        <dbReference type="Pfam" id="PF25137"/>
    </source>
</evidence>
<dbReference type="InterPro" id="IPR018211">
    <property type="entry name" value="ADH_Fe_CS"/>
</dbReference>
<dbReference type="AlphaFoldDB" id="A0A1H8GGN0"/>
<dbReference type="InterPro" id="IPR056798">
    <property type="entry name" value="ADH_Fe_C"/>
</dbReference>
<dbReference type="STRING" id="1173111.SAMN05444955_11144"/>